<proteinExistence type="predicted"/>
<evidence type="ECO:0000256" key="1">
    <source>
        <dbReference type="SAM" id="MobiDB-lite"/>
    </source>
</evidence>
<dbReference type="Proteomes" id="UP001219525">
    <property type="component" value="Unassembled WGS sequence"/>
</dbReference>
<gene>
    <name evidence="2" type="ORF">GGX14DRAFT_403253</name>
</gene>
<dbReference type="AlphaFoldDB" id="A0AAD6UYE9"/>
<protein>
    <submittedName>
        <fullName evidence="2">Uncharacterized protein</fullName>
    </submittedName>
</protein>
<keyword evidence="3" id="KW-1185">Reference proteome</keyword>
<name>A0AAD6UYE9_9AGAR</name>
<accession>A0AAD6UYE9</accession>
<reference evidence="2" key="1">
    <citation type="submission" date="2023-03" db="EMBL/GenBank/DDBJ databases">
        <title>Massive genome expansion in bonnet fungi (Mycena s.s.) driven by repeated elements and novel gene families across ecological guilds.</title>
        <authorList>
            <consortium name="Lawrence Berkeley National Laboratory"/>
            <person name="Harder C.B."/>
            <person name="Miyauchi S."/>
            <person name="Viragh M."/>
            <person name="Kuo A."/>
            <person name="Thoen E."/>
            <person name="Andreopoulos B."/>
            <person name="Lu D."/>
            <person name="Skrede I."/>
            <person name="Drula E."/>
            <person name="Henrissat B."/>
            <person name="Morin E."/>
            <person name="Kohler A."/>
            <person name="Barry K."/>
            <person name="LaButti K."/>
            <person name="Morin E."/>
            <person name="Salamov A."/>
            <person name="Lipzen A."/>
            <person name="Mereny Z."/>
            <person name="Hegedus B."/>
            <person name="Baldrian P."/>
            <person name="Stursova M."/>
            <person name="Weitz H."/>
            <person name="Taylor A."/>
            <person name="Grigoriev I.V."/>
            <person name="Nagy L.G."/>
            <person name="Martin F."/>
            <person name="Kauserud H."/>
        </authorList>
    </citation>
    <scope>NUCLEOTIDE SEQUENCE</scope>
    <source>
        <strain evidence="2">9144</strain>
    </source>
</reference>
<comment type="caution">
    <text evidence="2">The sequence shown here is derived from an EMBL/GenBank/DDBJ whole genome shotgun (WGS) entry which is preliminary data.</text>
</comment>
<feature type="region of interest" description="Disordered" evidence="1">
    <location>
        <begin position="67"/>
        <end position="115"/>
    </location>
</feature>
<organism evidence="2 3">
    <name type="scientific">Mycena pura</name>
    <dbReference type="NCBI Taxonomy" id="153505"/>
    <lineage>
        <taxon>Eukaryota</taxon>
        <taxon>Fungi</taxon>
        <taxon>Dikarya</taxon>
        <taxon>Basidiomycota</taxon>
        <taxon>Agaricomycotina</taxon>
        <taxon>Agaricomycetes</taxon>
        <taxon>Agaricomycetidae</taxon>
        <taxon>Agaricales</taxon>
        <taxon>Marasmiineae</taxon>
        <taxon>Mycenaceae</taxon>
        <taxon>Mycena</taxon>
    </lineage>
</organism>
<feature type="compositionally biased region" description="Basic and acidic residues" evidence="1">
    <location>
        <begin position="90"/>
        <end position="101"/>
    </location>
</feature>
<dbReference type="EMBL" id="JARJCW010000083">
    <property type="protein sequence ID" value="KAJ7196535.1"/>
    <property type="molecule type" value="Genomic_DNA"/>
</dbReference>
<evidence type="ECO:0000313" key="2">
    <source>
        <dbReference type="EMBL" id="KAJ7196535.1"/>
    </source>
</evidence>
<evidence type="ECO:0000313" key="3">
    <source>
        <dbReference type="Proteomes" id="UP001219525"/>
    </source>
</evidence>
<sequence length="115" mass="12763">MFAVALLVDGLLESKQMLQQKVVKLLESSTSIYFADFCFKQFNSYVHVVISSTKDKIYTMPVRAGGTSSLKEASFPMKKQPAGFGSRKASTRDPDPLDPTRKPAGLTRTRALHYS</sequence>